<proteinExistence type="predicted"/>
<gene>
    <name evidence="1" type="ORF">O181_043029</name>
</gene>
<dbReference type="Proteomes" id="UP000765509">
    <property type="component" value="Unassembled WGS sequence"/>
</dbReference>
<dbReference type="EMBL" id="AVOT02017298">
    <property type="protein sequence ID" value="MBW0503314.1"/>
    <property type="molecule type" value="Genomic_DNA"/>
</dbReference>
<name>A0A9Q3DH81_9BASI</name>
<accession>A0A9Q3DH81</accession>
<dbReference type="AlphaFoldDB" id="A0A9Q3DH81"/>
<protein>
    <submittedName>
        <fullName evidence="1">Uncharacterized protein</fullName>
    </submittedName>
</protein>
<sequence length="89" mass="10269">MRGIFCAYGSELKDSDGFTHDWCTIIPELGLAYRTSVHSYTNKPPDVLETGWNPRLSADKLRKELIEINPTYSSFNIMLNKVKNHEKKH</sequence>
<evidence type="ECO:0000313" key="1">
    <source>
        <dbReference type="EMBL" id="MBW0503314.1"/>
    </source>
</evidence>
<keyword evidence="2" id="KW-1185">Reference proteome</keyword>
<evidence type="ECO:0000313" key="2">
    <source>
        <dbReference type="Proteomes" id="UP000765509"/>
    </source>
</evidence>
<organism evidence="1 2">
    <name type="scientific">Austropuccinia psidii MF-1</name>
    <dbReference type="NCBI Taxonomy" id="1389203"/>
    <lineage>
        <taxon>Eukaryota</taxon>
        <taxon>Fungi</taxon>
        <taxon>Dikarya</taxon>
        <taxon>Basidiomycota</taxon>
        <taxon>Pucciniomycotina</taxon>
        <taxon>Pucciniomycetes</taxon>
        <taxon>Pucciniales</taxon>
        <taxon>Sphaerophragmiaceae</taxon>
        <taxon>Austropuccinia</taxon>
    </lineage>
</organism>
<comment type="caution">
    <text evidence="1">The sequence shown here is derived from an EMBL/GenBank/DDBJ whole genome shotgun (WGS) entry which is preliminary data.</text>
</comment>
<reference evidence="1" key="1">
    <citation type="submission" date="2021-03" db="EMBL/GenBank/DDBJ databases">
        <title>Draft genome sequence of rust myrtle Austropuccinia psidii MF-1, a brazilian biotype.</title>
        <authorList>
            <person name="Quecine M.C."/>
            <person name="Pachon D.M.R."/>
            <person name="Bonatelli M.L."/>
            <person name="Correr F.H."/>
            <person name="Franceschini L.M."/>
            <person name="Leite T.F."/>
            <person name="Margarido G.R.A."/>
            <person name="Almeida C.A."/>
            <person name="Ferrarezi J.A."/>
            <person name="Labate C.A."/>
        </authorList>
    </citation>
    <scope>NUCLEOTIDE SEQUENCE</scope>
    <source>
        <strain evidence="1">MF-1</strain>
    </source>
</reference>